<keyword evidence="2" id="KW-1185">Reference proteome</keyword>
<reference evidence="1 2" key="1">
    <citation type="journal article" date="2019" name="Sci. Rep.">
        <title>Orb-weaving spider Araneus ventricosus genome elucidates the spidroin gene catalogue.</title>
        <authorList>
            <person name="Kono N."/>
            <person name="Nakamura H."/>
            <person name="Ohtoshi R."/>
            <person name="Moran D.A.P."/>
            <person name="Shinohara A."/>
            <person name="Yoshida Y."/>
            <person name="Fujiwara M."/>
            <person name="Mori M."/>
            <person name="Tomita M."/>
            <person name="Arakawa K."/>
        </authorList>
    </citation>
    <scope>NUCLEOTIDE SEQUENCE [LARGE SCALE GENOMIC DNA]</scope>
</reference>
<organism evidence="1 2">
    <name type="scientific">Araneus ventricosus</name>
    <name type="common">Orbweaver spider</name>
    <name type="synonym">Epeira ventricosa</name>
    <dbReference type="NCBI Taxonomy" id="182803"/>
    <lineage>
        <taxon>Eukaryota</taxon>
        <taxon>Metazoa</taxon>
        <taxon>Ecdysozoa</taxon>
        <taxon>Arthropoda</taxon>
        <taxon>Chelicerata</taxon>
        <taxon>Arachnida</taxon>
        <taxon>Araneae</taxon>
        <taxon>Araneomorphae</taxon>
        <taxon>Entelegynae</taxon>
        <taxon>Araneoidea</taxon>
        <taxon>Araneidae</taxon>
        <taxon>Araneus</taxon>
    </lineage>
</organism>
<name>A0A4Y2NVM2_ARAVE</name>
<accession>A0A4Y2NVM2</accession>
<gene>
    <name evidence="1" type="ORF">AVEN_39626_1</name>
</gene>
<dbReference type="EMBL" id="BGPR01009910">
    <property type="protein sequence ID" value="GBN43064.1"/>
    <property type="molecule type" value="Genomic_DNA"/>
</dbReference>
<comment type="caution">
    <text evidence="1">The sequence shown here is derived from an EMBL/GenBank/DDBJ whole genome shotgun (WGS) entry which is preliminary data.</text>
</comment>
<dbReference type="AlphaFoldDB" id="A0A4Y2NVM2"/>
<evidence type="ECO:0000313" key="1">
    <source>
        <dbReference type="EMBL" id="GBN43064.1"/>
    </source>
</evidence>
<evidence type="ECO:0000313" key="2">
    <source>
        <dbReference type="Proteomes" id="UP000499080"/>
    </source>
</evidence>
<protein>
    <submittedName>
        <fullName evidence="1">Uncharacterized protein</fullName>
    </submittedName>
</protein>
<dbReference type="Proteomes" id="UP000499080">
    <property type="component" value="Unassembled WGS sequence"/>
</dbReference>
<sequence>MGFEATMAIIPYFQLDAVLIVPEKSKQRPTSVFDQEIANLDSNETVKIISFQESIDSSSSEVASSSPICSQLSQKLQ</sequence>
<proteinExistence type="predicted"/>